<gene>
    <name evidence="10" type="primary">ophis</name>
</gene>
<dbReference type="Pfam" id="PF00001">
    <property type="entry name" value="7tm_1"/>
    <property type="match status" value="1"/>
</dbReference>
<feature type="transmembrane region" description="Helical" evidence="8">
    <location>
        <begin position="133"/>
        <end position="153"/>
    </location>
</feature>
<sequence length="478" mass="55755">MVFCRLITSIPLAIILVFITILAILGNIFLFTVICQSRKAHKKSYSHYLTLLTITDSLSILFLLKEFIERFYQKTHKINNLYEQSEIMCKLEHFIRFSCFFISGIATVFLTVERFLIVYWPVRGRLLCGGNRALIIIFGIIVFSCSAQSFRLVFVEQDSGVCVFKMNQKINHFILSCYSSGLFVYVIPAVVILVFNILILMKLQKSNNKTKCQKCVKERLNAFNILSAKFWKSFRFGKMDLSTNRRQLNEYDSSGPSDRSTSTYDGSVACSKCLYMRQGSAKYYLKVKRRASVILLMISFSYLICHAWNTAFTGVFLRYYYLYAARLQNVSDNSTEKAQLKDSVLGYFRRKLCLYNDIIDMFSIIGYGNNFYIYYIFGNIFRTEFARIFQNVGRSIRNRFGTFKSQTNQKDKLRKVSKNYSVIHKNDYLKPLYYYPTSECCVHSNLEPRKIIYQKNSYQSVRSCPLKYQDSSQSSTIN</sequence>
<dbReference type="PANTHER" id="PTHR24243:SF208">
    <property type="entry name" value="PYROKININ-1 RECEPTOR"/>
    <property type="match status" value="1"/>
</dbReference>
<comment type="subcellular location">
    <subcellularLocation>
        <location evidence="1">Membrane</location>
        <topology evidence="1">Multi-pass membrane protein</topology>
    </subcellularLocation>
</comment>
<organism evidence="10">
    <name type="scientific">Schmidtea mediterranea</name>
    <name type="common">Freshwater planarian flatworm</name>
    <dbReference type="NCBI Taxonomy" id="79327"/>
    <lineage>
        <taxon>Eukaryota</taxon>
        <taxon>Metazoa</taxon>
        <taxon>Spiralia</taxon>
        <taxon>Lophotrochozoa</taxon>
        <taxon>Platyhelminthes</taxon>
        <taxon>Rhabditophora</taxon>
        <taxon>Seriata</taxon>
        <taxon>Tricladida</taxon>
        <taxon>Continenticola</taxon>
        <taxon>Geoplanoidea</taxon>
        <taxon>Dugesiidae</taxon>
        <taxon>Schmidtea</taxon>
    </lineage>
</organism>
<proteinExistence type="evidence at transcript level"/>
<evidence type="ECO:0000256" key="7">
    <source>
        <dbReference type="ARBA" id="ARBA00023224"/>
    </source>
</evidence>
<feature type="transmembrane region" description="Helical" evidence="8">
    <location>
        <begin position="293"/>
        <end position="321"/>
    </location>
</feature>
<evidence type="ECO:0000256" key="1">
    <source>
        <dbReference type="ARBA" id="ARBA00004141"/>
    </source>
</evidence>
<dbReference type="Gene3D" id="1.20.1070.10">
    <property type="entry name" value="Rhodopsin 7-helix transmembrane proteins"/>
    <property type="match status" value="1"/>
</dbReference>
<evidence type="ECO:0000256" key="3">
    <source>
        <dbReference type="ARBA" id="ARBA00022989"/>
    </source>
</evidence>
<protein>
    <submittedName>
        <fullName evidence="10">Orphan chemoreceptor family protein</fullName>
    </submittedName>
</protein>
<dbReference type="SUPFAM" id="SSF81321">
    <property type="entry name" value="Family A G protein-coupled receptor-like"/>
    <property type="match status" value="1"/>
</dbReference>
<evidence type="ECO:0000256" key="8">
    <source>
        <dbReference type="SAM" id="Phobius"/>
    </source>
</evidence>
<keyword evidence="2 8" id="KW-0812">Transmembrane</keyword>
<reference evidence="10" key="1">
    <citation type="journal article" date="2016" name="PLoS Biol.">
        <title>GPCRs Direct Germline Development and Somatic Gonad Function in Planarians.</title>
        <authorList>
            <person name="Saberi A."/>
            <person name="Jamal A."/>
            <person name="Beets I."/>
            <person name="Schoofs L."/>
            <person name="Newmark P.A."/>
        </authorList>
    </citation>
    <scope>NUCLEOTIDE SEQUENCE</scope>
</reference>
<feature type="transmembrane region" description="Helical" evidence="8">
    <location>
        <begin position="358"/>
        <end position="377"/>
    </location>
</feature>
<evidence type="ECO:0000313" key="10">
    <source>
        <dbReference type="EMBL" id="ANO38983.1"/>
    </source>
</evidence>
<dbReference type="GO" id="GO:0004930">
    <property type="term" value="F:G protein-coupled receptor activity"/>
    <property type="evidence" value="ECO:0007669"/>
    <property type="project" value="UniProtKB-KW"/>
</dbReference>
<keyword evidence="4" id="KW-0297">G-protein coupled receptor</keyword>
<name>A0A193KTZ7_SCHMD</name>
<dbReference type="PANTHER" id="PTHR24243">
    <property type="entry name" value="G-PROTEIN COUPLED RECEPTOR"/>
    <property type="match status" value="1"/>
</dbReference>
<feature type="domain" description="G-protein coupled receptors family 1 profile" evidence="9">
    <location>
        <begin position="26"/>
        <end position="305"/>
    </location>
</feature>
<feature type="transmembrane region" description="Helical" evidence="8">
    <location>
        <begin position="173"/>
        <end position="201"/>
    </location>
</feature>
<dbReference type="InterPro" id="IPR000276">
    <property type="entry name" value="GPCR_Rhodpsn"/>
</dbReference>
<evidence type="ECO:0000256" key="4">
    <source>
        <dbReference type="ARBA" id="ARBA00023040"/>
    </source>
</evidence>
<keyword evidence="7" id="KW-0807">Transducer</keyword>
<feature type="transmembrane region" description="Helical" evidence="8">
    <location>
        <begin position="94"/>
        <end position="112"/>
    </location>
</feature>
<dbReference type="PROSITE" id="PS50262">
    <property type="entry name" value="G_PROTEIN_RECEP_F1_2"/>
    <property type="match status" value="1"/>
</dbReference>
<dbReference type="EMBL" id="KX018822">
    <property type="protein sequence ID" value="ANO38983.1"/>
    <property type="molecule type" value="mRNA"/>
</dbReference>
<keyword evidence="3 8" id="KW-1133">Transmembrane helix</keyword>
<evidence type="ECO:0000256" key="2">
    <source>
        <dbReference type="ARBA" id="ARBA00022692"/>
    </source>
</evidence>
<evidence type="ECO:0000256" key="6">
    <source>
        <dbReference type="ARBA" id="ARBA00023170"/>
    </source>
</evidence>
<dbReference type="AlphaFoldDB" id="A0A193KTZ7"/>
<keyword evidence="6 10" id="KW-0675">Receptor</keyword>
<dbReference type="GO" id="GO:0016020">
    <property type="term" value="C:membrane"/>
    <property type="evidence" value="ECO:0007669"/>
    <property type="project" value="UniProtKB-SubCell"/>
</dbReference>
<accession>A0A193KTZ7</accession>
<dbReference type="InterPro" id="IPR017452">
    <property type="entry name" value="GPCR_Rhodpsn_7TM"/>
</dbReference>
<feature type="transmembrane region" description="Helical" evidence="8">
    <location>
        <begin position="12"/>
        <end position="33"/>
    </location>
</feature>
<evidence type="ECO:0000259" key="9">
    <source>
        <dbReference type="PROSITE" id="PS50262"/>
    </source>
</evidence>
<keyword evidence="5 8" id="KW-0472">Membrane</keyword>
<feature type="transmembrane region" description="Helical" evidence="8">
    <location>
        <begin position="45"/>
        <end position="64"/>
    </location>
</feature>
<evidence type="ECO:0000256" key="5">
    <source>
        <dbReference type="ARBA" id="ARBA00023136"/>
    </source>
</evidence>